<accession>A0A6C0I810</accession>
<dbReference type="SUPFAM" id="SSF81301">
    <property type="entry name" value="Nucleotidyltransferase"/>
    <property type="match status" value="1"/>
</dbReference>
<evidence type="ECO:0000259" key="1">
    <source>
        <dbReference type="Pfam" id="PF01909"/>
    </source>
</evidence>
<sequence length="171" mass="20239">METTKNELPPNAKKFFYNLSNYLDTKILFYGSIQRSDYVPGKSDIDVAIFTDNEDSLMNKLQHHLRLKKKDFKKIMYIIDGNVVNGFKIKYENKKENIKAEFSIYNDNFKDIIIKQHTKKFVLPAYISVMLYLLKTFYYKIPILPKSFYINAKNWLLNLVDNPGTQFILLN</sequence>
<dbReference type="Pfam" id="PF01909">
    <property type="entry name" value="NTP_transf_2"/>
    <property type="match status" value="1"/>
</dbReference>
<dbReference type="GO" id="GO:0016779">
    <property type="term" value="F:nucleotidyltransferase activity"/>
    <property type="evidence" value="ECO:0007669"/>
    <property type="project" value="InterPro"/>
</dbReference>
<dbReference type="AlphaFoldDB" id="A0A6C0I810"/>
<dbReference type="InterPro" id="IPR043519">
    <property type="entry name" value="NT_sf"/>
</dbReference>
<feature type="domain" description="Polymerase nucleotidyl transferase" evidence="1">
    <location>
        <begin position="21"/>
        <end position="70"/>
    </location>
</feature>
<organism evidence="2">
    <name type="scientific">viral metagenome</name>
    <dbReference type="NCBI Taxonomy" id="1070528"/>
    <lineage>
        <taxon>unclassified sequences</taxon>
        <taxon>metagenomes</taxon>
        <taxon>organismal metagenomes</taxon>
    </lineage>
</organism>
<dbReference type="EMBL" id="MN740118">
    <property type="protein sequence ID" value="QHT88517.1"/>
    <property type="molecule type" value="Genomic_DNA"/>
</dbReference>
<evidence type="ECO:0000313" key="2">
    <source>
        <dbReference type="EMBL" id="QHT88517.1"/>
    </source>
</evidence>
<reference evidence="2" key="1">
    <citation type="journal article" date="2020" name="Nature">
        <title>Giant virus diversity and host interactions through global metagenomics.</title>
        <authorList>
            <person name="Schulz F."/>
            <person name="Roux S."/>
            <person name="Paez-Espino D."/>
            <person name="Jungbluth S."/>
            <person name="Walsh D.A."/>
            <person name="Denef V.J."/>
            <person name="McMahon K.D."/>
            <person name="Konstantinidis K.T."/>
            <person name="Eloe-Fadrosh E.A."/>
            <person name="Kyrpides N.C."/>
            <person name="Woyke T."/>
        </authorList>
    </citation>
    <scope>NUCLEOTIDE SEQUENCE</scope>
    <source>
        <strain evidence="2">GVMAG-M-3300023184-51</strain>
    </source>
</reference>
<dbReference type="Gene3D" id="3.30.460.10">
    <property type="entry name" value="Beta Polymerase, domain 2"/>
    <property type="match status" value="1"/>
</dbReference>
<dbReference type="InterPro" id="IPR002934">
    <property type="entry name" value="Polymerase_NTP_transf_dom"/>
</dbReference>
<protein>
    <recommendedName>
        <fullName evidence="1">Polymerase nucleotidyl transferase domain-containing protein</fullName>
    </recommendedName>
</protein>
<name>A0A6C0I810_9ZZZZ</name>
<proteinExistence type="predicted"/>